<evidence type="ECO:0000256" key="2">
    <source>
        <dbReference type="SAM" id="SignalP"/>
    </source>
</evidence>
<feature type="region of interest" description="Disordered" evidence="1">
    <location>
        <begin position="26"/>
        <end position="61"/>
    </location>
</feature>
<organism evidence="3 4">
    <name type="scientific">Ancylobacter novellus (strain ATCC 8093 / DSM 506 / JCM 20403 / CCM 1077 / IAM 12100 / NBRC 12443 / NCIMB 10456)</name>
    <name type="common">Starkeya novella</name>
    <dbReference type="NCBI Taxonomy" id="639283"/>
    <lineage>
        <taxon>Bacteria</taxon>
        <taxon>Pseudomonadati</taxon>
        <taxon>Pseudomonadota</taxon>
        <taxon>Alphaproteobacteria</taxon>
        <taxon>Hyphomicrobiales</taxon>
        <taxon>Xanthobacteraceae</taxon>
        <taxon>Ancylobacter</taxon>
    </lineage>
</organism>
<keyword evidence="2" id="KW-0732">Signal</keyword>
<dbReference type="EMBL" id="CP002026">
    <property type="protein sequence ID" value="ADH89991.1"/>
    <property type="molecule type" value="Genomic_DNA"/>
</dbReference>
<proteinExistence type="predicted"/>
<evidence type="ECO:0000313" key="3">
    <source>
        <dbReference type="EMBL" id="ADH89991.1"/>
    </source>
</evidence>
<keyword evidence="4" id="KW-1185">Reference proteome</keyword>
<feature type="compositionally biased region" description="Basic and acidic residues" evidence="1">
    <location>
        <begin position="32"/>
        <end position="52"/>
    </location>
</feature>
<feature type="chain" id="PRO_5003092532" evidence="2">
    <location>
        <begin position="26"/>
        <end position="88"/>
    </location>
</feature>
<protein>
    <submittedName>
        <fullName evidence="3">Uncharacterized protein</fullName>
    </submittedName>
</protein>
<gene>
    <name evidence="3" type="ordered locus">Snov_2702</name>
</gene>
<dbReference type="Proteomes" id="UP000006633">
    <property type="component" value="Chromosome"/>
</dbReference>
<dbReference type="AlphaFoldDB" id="D7A5A3"/>
<dbReference type="HOGENOM" id="CLU_2467511_0_0_5"/>
<evidence type="ECO:0000313" key="4">
    <source>
        <dbReference type="Proteomes" id="UP000006633"/>
    </source>
</evidence>
<evidence type="ECO:0000256" key="1">
    <source>
        <dbReference type="SAM" id="MobiDB-lite"/>
    </source>
</evidence>
<feature type="signal peptide" evidence="2">
    <location>
        <begin position="1"/>
        <end position="25"/>
    </location>
</feature>
<sequence>MIVRKLGITALAAAAVVTMAVPASAISSGPRNEARFGDSVETMQRREHERVRRQQVRQTQGVPKQQMFFGPLYQGYNSPWQRTKRFFD</sequence>
<accession>D7A5A3</accession>
<reference evidence="3 4" key="1">
    <citation type="journal article" date="2012" name="Stand. Genomic Sci.">
        <title>Complete genome sequence of the facultatively chemolithoautotrophic and methylotrophic alpha Proteobacterium Starkeya novella type strain (ATCC 8093(T)).</title>
        <authorList>
            <person name="Kappler U."/>
            <person name="Davenport K."/>
            <person name="Beatson S."/>
            <person name="Lucas S."/>
            <person name="Lapidus A."/>
            <person name="Copeland A."/>
            <person name="Berry K.W."/>
            <person name="Glavina Del Rio T."/>
            <person name="Hammon N."/>
            <person name="Dalin E."/>
            <person name="Tice H."/>
            <person name="Pitluck S."/>
            <person name="Richardson P."/>
            <person name="Bruce D."/>
            <person name="Goodwin L.A."/>
            <person name="Han C."/>
            <person name="Tapia R."/>
            <person name="Detter J.C."/>
            <person name="Chang Y.J."/>
            <person name="Jeffries C.D."/>
            <person name="Land M."/>
            <person name="Hauser L."/>
            <person name="Kyrpides N.C."/>
            <person name="Goker M."/>
            <person name="Ivanova N."/>
            <person name="Klenk H.P."/>
            <person name="Woyke T."/>
        </authorList>
    </citation>
    <scope>NUCLEOTIDE SEQUENCE [LARGE SCALE GENOMIC DNA]</scope>
    <source>
        <strain evidence="4">ATCC 8093 / DSM 506 / JCM 20403 / CCM 1077 / IAM 12100 / NBRC 12443 / NCIMB 10456</strain>
    </source>
</reference>
<dbReference type="KEGG" id="sno:Snov_2702"/>
<name>D7A5A3_ANCN5</name>
<dbReference type="RefSeq" id="WP_013167495.1">
    <property type="nucleotide sequence ID" value="NC_014217.1"/>
</dbReference>
<dbReference type="eggNOG" id="ENOG5032M4A">
    <property type="taxonomic scope" value="Bacteria"/>
</dbReference>